<dbReference type="NCBIfam" id="TIGR01509">
    <property type="entry name" value="HAD-SF-IA-v3"/>
    <property type="match status" value="1"/>
</dbReference>
<dbReference type="RefSeq" id="WP_142533013.1">
    <property type="nucleotide sequence ID" value="NZ_FXTB01000003.1"/>
</dbReference>
<gene>
    <name evidence="1" type="ORF">SAMN06265379_103321</name>
</gene>
<dbReference type="Gene3D" id="1.10.150.240">
    <property type="entry name" value="Putative phosphatase, domain 2"/>
    <property type="match status" value="1"/>
</dbReference>
<dbReference type="AlphaFoldDB" id="A0A521CMZ0"/>
<proteinExistence type="predicted"/>
<organism evidence="1 2">
    <name type="scientific">Saccharicrinis carchari</name>
    <dbReference type="NCBI Taxonomy" id="1168039"/>
    <lineage>
        <taxon>Bacteria</taxon>
        <taxon>Pseudomonadati</taxon>
        <taxon>Bacteroidota</taxon>
        <taxon>Bacteroidia</taxon>
        <taxon>Marinilabiliales</taxon>
        <taxon>Marinilabiliaceae</taxon>
        <taxon>Saccharicrinis</taxon>
    </lineage>
</organism>
<dbReference type="Proteomes" id="UP000319040">
    <property type="component" value="Unassembled WGS sequence"/>
</dbReference>
<dbReference type="SUPFAM" id="SSF56784">
    <property type="entry name" value="HAD-like"/>
    <property type="match status" value="1"/>
</dbReference>
<sequence>MSNLHNKKNILFDLGNVVIDIDLNITLQRFKELGYEFDGDSSGIFQKSPFFKEFEEGRITSSEFVKSVKLKMPKNVSDNQIVDAWNALLLDYRTDRIETILKLKKTHKVILLSNTNELHIQKCGDKVPLVGSLDKLFDKVYYSHIMKMSKPNPNIFAALLKDADIKADETLFLDDSAANVTTAEQMGIESWLIEYPDQWVPKINALMGW</sequence>
<name>A0A521CMZ0_SACCC</name>
<keyword evidence="1" id="KW-0378">Hydrolase</keyword>
<keyword evidence="2" id="KW-1185">Reference proteome</keyword>
<dbReference type="CDD" id="cd02603">
    <property type="entry name" value="HAD_sEH-N_like"/>
    <property type="match status" value="1"/>
</dbReference>
<accession>A0A521CMZ0</accession>
<dbReference type="OrthoDB" id="9797415at2"/>
<evidence type="ECO:0000313" key="1">
    <source>
        <dbReference type="EMBL" id="SMO60814.1"/>
    </source>
</evidence>
<dbReference type="SFLD" id="SFLDS00003">
    <property type="entry name" value="Haloacid_Dehalogenase"/>
    <property type="match status" value="1"/>
</dbReference>
<dbReference type="InterPro" id="IPR036412">
    <property type="entry name" value="HAD-like_sf"/>
</dbReference>
<reference evidence="1 2" key="1">
    <citation type="submission" date="2017-05" db="EMBL/GenBank/DDBJ databases">
        <authorList>
            <person name="Varghese N."/>
            <person name="Submissions S."/>
        </authorList>
    </citation>
    <scope>NUCLEOTIDE SEQUENCE [LARGE SCALE GENOMIC DNA]</scope>
    <source>
        <strain evidence="1 2">DSM 27040</strain>
    </source>
</reference>
<dbReference type="GO" id="GO:0016787">
    <property type="term" value="F:hydrolase activity"/>
    <property type="evidence" value="ECO:0007669"/>
    <property type="project" value="UniProtKB-KW"/>
</dbReference>
<dbReference type="PANTHER" id="PTHR43611">
    <property type="entry name" value="ALPHA-D-GLUCOSE 1-PHOSPHATE PHOSPHATASE"/>
    <property type="match status" value="1"/>
</dbReference>
<dbReference type="Pfam" id="PF00702">
    <property type="entry name" value="Hydrolase"/>
    <property type="match status" value="1"/>
</dbReference>
<evidence type="ECO:0000313" key="2">
    <source>
        <dbReference type="Proteomes" id="UP000319040"/>
    </source>
</evidence>
<dbReference type="InterPro" id="IPR023198">
    <property type="entry name" value="PGP-like_dom2"/>
</dbReference>
<dbReference type="PANTHER" id="PTHR43611:SF3">
    <property type="entry name" value="FLAVIN MONONUCLEOTIDE HYDROLASE 1, CHLOROPLATIC"/>
    <property type="match status" value="1"/>
</dbReference>
<dbReference type="InterPro" id="IPR023214">
    <property type="entry name" value="HAD_sf"/>
</dbReference>
<dbReference type="EMBL" id="FXTB01000003">
    <property type="protein sequence ID" value="SMO60814.1"/>
    <property type="molecule type" value="Genomic_DNA"/>
</dbReference>
<dbReference type="InterPro" id="IPR006439">
    <property type="entry name" value="HAD-SF_hydro_IA"/>
</dbReference>
<dbReference type="Gene3D" id="3.40.50.1000">
    <property type="entry name" value="HAD superfamily/HAD-like"/>
    <property type="match status" value="1"/>
</dbReference>
<protein>
    <submittedName>
        <fullName evidence="1">Putative hydrolase of the HAD superfamily</fullName>
    </submittedName>
</protein>
<dbReference type="SFLD" id="SFLDG01129">
    <property type="entry name" value="C1.5:_HAD__Beta-PGM__Phosphata"/>
    <property type="match status" value="1"/>
</dbReference>